<proteinExistence type="predicted"/>
<dbReference type="Proteomes" id="UP000631670">
    <property type="component" value="Unassembled WGS sequence"/>
</dbReference>
<evidence type="ECO:0000256" key="1">
    <source>
        <dbReference type="SAM" id="MobiDB-lite"/>
    </source>
</evidence>
<keyword evidence="4" id="KW-1185">Reference proteome</keyword>
<name>A0ABR9I4V5_9PSEU</name>
<accession>A0ABR9I4V5</accession>
<reference evidence="3 4" key="1">
    <citation type="submission" date="2020-10" db="EMBL/GenBank/DDBJ databases">
        <title>Sequencing the genomes of 1000 actinobacteria strains.</title>
        <authorList>
            <person name="Klenk H.-P."/>
        </authorList>
    </citation>
    <scope>NUCLEOTIDE SEQUENCE [LARGE SCALE GENOMIC DNA]</scope>
    <source>
        <strain evidence="3 4">DSM 44653</strain>
    </source>
</reference>
<keyword evidence="2" id="KW-0472">Membrane</keyword>
<sequence>MEWFKVSLDFVSSLAWPLTLIVFLIIFRSSIGTLLTRLTRAEVAGQKFDFGSELKAAESSTEAAIDAAQRAGEPPSSDDAEVSEEDIDEEYQPPSRSEKVKSLIVGSQPTGLVMQSWLTIESAIGDLHEKLFGAHRGTKLTTVQRQIDELVPYLPADAVDSIRRMRKMRNEVAHGNAQVDLGEAIAYAETAAAVVDLIGYLDRATPSR</sequence>
<evidence type="ECO:0008006" key="5">
    <source>
        <dbReference type="Google" id="ProtNLM"/>
    </source>
</evidence>
<dbReference type="RefSeq" id="WP_086865385.1">
    <property type="nucleotide sequence ID" value="NZ_JADBEG010000001.1"/>
</dbReference>
<keyword evidence="2" id="KW-0812">Transmembrane</keyword>
<gene>
    <name evidence="3" type="ORF">H4696_005353</name>
</gene>
<feature type="region of interest" description="Disordered" evidence="1">
    <location>
        <begin position="66"/>
        <end position="100"/>
    </location>
</feature>
<feature type="compositionally biased region" description="Acidic residues" evidence="1">
    <location>
        <begin position="76"/>
        <end position="91"/>
    </location>
</feature>
<feature type="transmembrane region" description="Helical" evidence="2">
    <location>
        <begin position="6"/>
        <end position="27"/>
    </location>
</feature>
<organism evidence="3 4">
    <name type="scientific">Amycolatopsis lexingtonensis</name>
    <dbReference type="NCBI Taxonomy" id="218822"/>
    <lineage>
        <taxon>Bacteria</taxon>
        <taxon>Bacillati</taxon>
        <taxon>Actinomycetota</taxon>
        <taxon>Actinomycetes</taxon>
        <taxon>Pseudonocardiales</taxon>
        <taxon>Pseudonocardiaceae</taxon>
        <taxon>Amycolatopsis</taxon>
    </lineage>
</organism>
<dbReference type="EMBL" id="JADBEG010000001">
    <property type="protein sequence ID" value="MBE1498253.1"/>
    <property type="molecule type" value="Genomic_DNA"/>
</dbReference>
<keyword evidence="2" id="KW-1133">Transmembrane helix</keyword>
<evidence type="ECO:0000313" key="3">
    <source>
        <dbReference type="EMBL" id="MBE1498253.1"/>
    </source>
</evidence>
<evidence type="ECO:0000313" key="4">
    <source>
        <dbReference type="Proteomes" id="UP000631670"/>
    </source>
</evidence>
<protein>
    <recommendedName>
        <fullName evidence="5">DUF4145 domain-containing protein</fullName>
    </recommendedName>
</protein>
<comment type="caution">
    <text evidence="3">The sequence shown here is derived from an EMBL/GenBank/DDBJ whole genome shotgun (WGS) entry which is preliminary data.</text>
</comment>
<evidence type="ECO:0000256" key="2">
    <source>
        <dbReference type="SAM" id="Phobius"/>
    </source>
</evidence>